<dbReference type="Pfam" id="PF00501">
    <property type="entry name" value="AMP-binding"/>
    <property type="match status" value="2"/>
</dbReference>
<evidence type="ECO:0000256" key="18">
    <source>
        <dbReference type="ARBA" id="ARBA00049139"/>
    </source>
</evidence>
<dbReference type="InterPro" id="IPR042099">
    <property type="entry name" value="ANL_N_sf"/>
</dbReference>
<evidence type="ECO:0000256" key="7">
    <source>
        <dbReference type="ARBA" id="ARBA00022840"/>
    </source>
</evidence>
<keyword evidence="6" id="KW-0276">Fatty acid metabolism</keyword>
<evidence type="ECO:0000313" key="21">
    <source>
        <dbReference type="Proteomes" id="UP000092124"/>
    </source>
</evidence>
<evidence type="ECO:0000256" key="10">
    <source>
        <dbReference type="ARBA" id="ARBA00024495"/>
    </source>
</evidence>
<comment type="catalytic activity">
    <reaction evidence="11">
        <text>15-hydroxy-(5Z,8Z,11Z,13E)-eicosatetraenoate + ATP + CoA = 15-hydroxy-(5Z,8Z,11Z,13E)-eicosatetraenoyl-CoA + AMP + diphosphate</text>
        <dbReference type="Rhea" id="RHEA:52116"/>
        <dbReference type="ChEBI" id="CHEBI:30616"/>
        <dbReference type="ChEBI" id="CHEBI:33019"/>
        <dbReference type="ChEBI" id="CHEBI:57287"/>
        <dbReference type="ChEBI" id="CHEBI:78832"/>
        <dbReference type="ChEBI" id="CHEBI:136409"/>
        <dbReference type="ChEBI" id="CHEBI:456215"/>
    </reaction>
    <physiologicalReaction direction="left-to-right" evidence="11">
        <dbReference type="Rhea" id="RHEA:52117"/>
    </physiologicalReaction>
</comment>
<dbReference type="GO" id="GO:0005789">
    <property type="term" value="C:endoplasmic reticulum membrane"/>
    <property type="evidence" value="ECO:0007669"/>
    <property type="project" value="UniProtKB-SubCell"/>
</dbReference>
<evidence type="ECO:0000256" key="13">
    <source>
        <dbReference type="ARBA" id="ARBA00024565"/>
    </source>
</evidence>
<evidence type="ECO:0000259" key="19">
    <source>
        <dbReference type="Pfam" id="PF00501"/>
    </source>
</evidence>
<reference evidence="20 21" key="1">
    <citation type="submission" date="2016-06" db="EMBL/GenBank/DDBJ databases">
        <title>The Draft Genome Sequence and Annotation of the Desert Woodrat Neotoma lepida.</title>
        <authorList>
            <person name="Campbell M."/>
            <person name="Oakeson K.F."/>
            <person name="Yandell M."/>
            <person name="Halpert J.R."/>
            <person name="Dearing D."/>
        </authorList>
    </citation>
    <scope>NUCLEOTIDE SEQUENCE [LARGE SCALE GENOMIC DNA]</scope>
    <source>
        <strain evidence="20">417</strain>
        <tissue evidence="20">Liver</tissue>
    </source>
</reference>
<evidence type="ECO:0000256" key="12">
    <source>
        <dbReference type="ARBA" id="ARBA00024548"/>
    </source>
</evidence>
<evidence type="ECO:0000256" key="14">
    <source>
        <dbReference type="ARBA" id="ARBA00025703"/>
    </source>
</evidence>
<protein>
    <recommendedName>
        <fullName evidence="17">Arachidonate--CoA ligase</fullName>
        <ecNumber evidence="15">6.2.1.15</ecNumber>
        <ecNumber evidence="16">6.2.1.3</ecNumber>
    </recommendedName>
</protein>
<comment type="catalytic activity">
    <reaction evidence="12">
        <text>(5Z,8Z,11Z,14Z)-eicosatetraenoate + ATP + CoA = (5Z,8Z,11Z,14Z)-eicosatetraenoyl-CoA + AMP + diphosphate</text>
        <dbReference type="Rhea" id="RHEA:19713"/>
        <dbReference type="ChEBI" id="CHEBI:30616"/>
        <dbReference type="ChEBI" id="CHEBI:32395"/>
        <dbReference type="ChEBI" id="CHEBI:33019"/>
        <dbReference type="ChEBI" id="CHEBI:57287"/>
        <dbReference type="ChEBI" id="CHEBI:57368"/>
        <dbReference type="ChEBI" id="CHEBI:456215"/>
        <dbReference type="EC" id="6.2.1.15"/>
    </reaction>
    <physiologicalReaction direction="left-to-right" evidence="12">
        <dbReference type="Rhea" id="RHEA:19714"/>
    </physiologicalReaction>
</comment>
<dbReference type="PANTHER" id="PTHR43272">
    <property type="entry name" value="LONG-CHAIN-FATTY-ACID--COA LIGASE"/>
    <property type="match status" value="1"/>
</dbReference>
<dbReference type="Proteomes" id="UP000092124">
    <property type="component" value="Unassembled WGS sequence"/>
</dbReference>
<comment type="caution">
    <text evidence="20">The sequence shown here is derived from an EMBL/GenBank/DDBJ whole genome shotgun (WGS) entry which is preliminary data.</text>
</comment>
<dbReference type="InterPro" id="IPR000873">
    <property type="entry name" value="AMP-dep_synth/lig_dom"/>
</dbReference>
<dbReference type="GO" id="GO:0005741">
    <property type="term" value="C:mitochondrial outer membrane"/>
    <property type="evidence" value="ECO:0007669"/>
    <property type="project" value="UniProtKB-SubCell"/>
</dbReference>
<dbReference type="EC" id="6.2.1.15" evidence="15"/>
<proteinExistence type="inferred from homology"/>
<evidence type="ECO:0000256" key="11">
    <source>
        <dbReference type="ARBA" id="ARBA00024532"/>
    </source>
</evidence>
<comment type="similarity">
    <text evidence="2">Belongs to the ATP-dependent AMP-binding enzyme family.</text>
</comment>
<dbReference type="GO" id="GO:0005524">
    <property type="term" value="F:ATP binding"/>
    <property type="evidence" value="ECO:0007669"/>
    <property type="project" value="UniProtKB-KW"/>
</dbReference>
<accession>A0A1A6H650</accession>
<dbReference type="EMBL" id="LZPO01044506">
    <property type="protein sequence ID" value="OBS74078.1"/>
    <property type="molecule type" value="Genomic_DNA"/>
</dbReference>
<keyword evidence="5" id="KW-0496">Mitochondrion</keyword>
<dbReference type="AlphaFoldDB" id="A0A1A6H650"/>
<evidence type="ECO:0000256" key="17">
    <source>
        <dbReference type="ARBA" id="ARBA00032120"/>
    </source>
</evidence>
<dbReference type="OrthoDB" id="1700726at2759"/>
<dbReference type="GO" id="GO:0047676">
    <property type="term" value="F:arachidonate-CoA ligase activity"/>
    <property type="evidence" value="ECO:0007669"/>
    <property type="project" value="UniProtKB-EC"/>
</dbReference>
<keyword evidence="5" id="KW-0472">Membrane</keyword>
<sequence>MSCPSSEAPHCSRWEETPEIVLSLLEKMQTQEILRILRLPELGDLGQFFRSLSATTLVSMGALAAILAYWLTHRPKALQPPCNLLMQSEEVEDSGGARRSVIGGSTQLLTHYYDDARTMYQVFRRGLSISGNGPCLGFRKPGQPYQWLSYQEVANRAEFLGSGLLQHDCKVGTEQFIGVFAQNRPEWIIAELACYTYSMVVVPLYDTLGPGAIRYIINTADICTVIVDKPQKAVLLLEHVERKETPRLKLIILMEPFEDALKERGQKCGVDIKSMQAVEDCGRENHHAPVPPQPDDLSIKVIFPRQDDVLISFLPLAHMFERVIQSQWAPTCADVHFSYLPLAHMFERMVQSVVYCHGGRVGFFQGDIRLLSEDMKALRPTIFPVVPRLLNRMYDKIFHQADTSLKRWLLEFAAKRKQAEVQSGIIRNNSIWDELFFNKVQASLGGHVRMIVTGAAPASPTVLGFLRAALGCQVYEGYGQTECTAGCTFTTPGDWTSGAPLPCNHIKLVDAEELNYWTSKGEGEICVKGPNVFKGYLKDEDRTKEALDSDGWLHTGDIGKWLPEGTLKIIDRKKHIFKLAQGEYVAPEKIENIYIRSEPVAQIYVHGDSLKAFLVGIVVPDPEVMPSWAQKKGIEGTYQELCANQELKKAILDDMVMLGKESGLYSFEQHGDPDLDSRLCDVASWKAVYRQTPEGLFRANCNCLLLN</sequence>
<comment type="catalytic activity">
    <reaction evidence="13">
        <text>(E)-hexadec-2-enoate + ATP + CoA = (2E)-hexadecenoyl-CoA + AMP + diphosphate</text>
        <dbReference type="Rhea" id="RHEA:36139"/>
        <dbReference type="ChEBI" id="CHEBI:30616"/>
        <dbReference type="ChEBI" id="CHEBI:33019"/>
        <dbReference type="ChEBI" id="CHEBI:57287"/>
        <dbReference type="ChEBI" id="CHEBI:61526"/>
        <dbReference type="ChEBI" id="CHEBI:72745"/>
        <dbReference type="ChEBI" id="CHEBI:456215"/>
    </reaction>
    <physiologicalReaction direction="left-to-right" evidence="13">
        <dbReference type="Rhea" id="RHEA:36140"/>
    </physiologicalReaction>
</comment>
<keyword evidence="4" id="KW-0547">Nucleotide-binding</keyword>
<evidence type="ECO:0000256" key="3">
    <source>
        <dbReference type="ARBA" id="ARBA00022598"/>
    </source>
</evidence>
<keyword evidence="3" id="KW-0436">Ligase</keyword>
<evidence type="ECO:0000256" key="8">
    <source>
        <dbReference type="ARBA" id="ARBA00024469"/>
    </source>
</evidence>
<evidence type="ECO:0000256" key="4">
    <source>
        <dbReference type="ARBA" id="ARBA00022741"/>
    </source>
</evidence>
<feature type="domain" description="AMP-dependent synthetase/ligase" evidence="19">
    <location>
        <begin position="333"/>
        <end position="537"/>
    </location>
</feature>
<gene>
    <name evidence="20" type="ORF">A6R68_15383</name>
</gene>
<dbReference type="InterPro" id="IPR045311">
    <property type="entry name" value="LC-FACS_euk"/>
</dbReference>
<dbReference type="CDD" id="cd05927">
    <property type="entry name" value="LC-FACS_euk"/>
    <property type="match status" value="1"/>
</dbReference>
<evidence type="ECO:0000313" key="20">
    <source>
        <dbReference type="EMBL" id="OBS74078.1"/>
    </source>
</evidence>
<keyword evidence="7" id="KW-0067">ATP-binding</keyword>
<evidence type="ECO:0000256" key="1">
    <source>
        <dbReference type="ARBA" id="ARBA00004643"/>
    </source>
</evidence>
<keyword evidence="21" id="KW-1185">Reference proteome</keyword>
<evidence type="ECO:0000256" key="15">
    <source>
        <dbReference type="ARBA" id="ARBA00026113"/>
    </source>
</evidence>
<evidence type="ECO:0000256" key="16">
    <source>
        <dbReference type="ARBA" id="ARBA00026121"/>
    </source>
</evidence>
<comment type="subcellular location">
    <subcellularLocation>
        <location evidence="1">Endoplasmic reticulum membrane</location>
        <topology evidence="1">Single-pass type III membrane protein</topology>
    </subcellularLocation>
    <subcellularLocation>
        <location evidence="14">Mitochondrion outer membrane</location>
        <topology evidence="14">Single-pass type III membrane protein</topology>
    </subcellularLocation>
</comment>
<organism evidence="20 21">
    <name type="scientific">Neotoma lepida</name>
    <name type="common">Desert woodrat</name>
    <dbReference type="NCBI Taxonomy" id="56216"/>
    <lineage>
        <taxon>Eukaryota</taxon>
        <taxon>Metazoa</taxon>
        <taxon>Chordata</taxon>
        <taxon>Craniata</taxon>
        <taxon>Vertebrata</taxon>
        <taxon>Euteleostomi</taxon>
        <taxon>Mammalia</taxon>
        <taxon>Eutheria</taxon>
        <taxon>Euarchontoglires</taxon>
        <taxon>Glires</taxon>
        <taxon>Rodentia</taxon>
        <taxon>Myomorpha</taxon>
        <taxon>Muroidea</taxon>
        <taxon>Cricetidae</taxon>
        <taxon>Neotominae</taxon>
        <taxon>Neotoma</taxon>
    </lineage>
</organism>
<keyword evidence="5" id="KW-1000">Mitochondrion outer membrane</keyword>
<feature type="domain" description="AMP-dependent synthetase/ligase" evidence="19">
    <location>
        <begin position="144"/>
        <end position="297"/>
    </location>
</feature>
<comment type="catalytic activity">
    <reaction evidence="9">
        <text>a long-chain fatty acid + ATP + CoA = a long-chain fatty acyl-CoA + AMP + diphosphate</text>
        <dbReference type="Rhea" id="RHEA:15421"/>
        <dbReference type="ChEBI" id="CHEBI:30616"/>
        <dbReference type="ChEBI" id="CHEBI:33019"/>
        <dbReference type="ChEBI" id="CHEBI:57287"/>
        <dbReference type="ChEBI" id="CHEBI:57560"/>
        <dbReference type="ChEBI" id="CHEBI:83139"/>
        <dbReference type="ChEBI" id="CHEBI:456215"/>
        <dbReference type="EC" id="6.2.1.3"/>
    </reaction>
    <physiologicalReaction direction="left-to-right" evidence="9">
        <dbReference type="Rhea" id="RHEA:15422"/>
    </physiologicalReaction>
</comment>
<evidence type="ECO:0000256" key="5">
    <source>
        <dbReference type="ARBA" id="ARBA00022787"/>
    </source>
</evidence>
<dbReference type="Gene3D" id="3.40.50.12780">
    <property type="entry name" value="N-terminal domain of ligase-like"/>
    <property type="match status" value="1"/>
</dbReference>
<keyword evidence="6" id="KW-0443">Lipid metabolism</keyword>
<comment type="catalytic activity">
    <reaction evidence="10">
        <text>12-hydroxy-(5Z,8Z,10E,14Z)-eicosatetraenoate + ATP + CoA = 12-hydroxy-(5Z,8Z,10E,14Z)-eicosatetraenoyl-CoA + AMP + diphosphate</text>
        <dbReference type="Rhea" id="RHEA:52112"/>
        <dbReference type="ChEBI" id="CHEBI:30616"/>
        <dbReference type="ChEBI" id="CHEBI:33019"/>
        <dbReference type="ChEBI" id="CHEBI:57287"/>
        <dbReference type="ChEBI" id="CHEBI:90718"/>
        <dbReference type="ChEBI" id="CHEBI:136408"/>
        <dbReference type="ChEBI" id="CHEBI:456215"/>
    </reaction>
    <physiologicalReaction direction="left-to-right" evidence="10">
        <dbReference type="Rhea" id="RHEA:52113"/>
    </physiologicalReaction>
</comment>
<dbReference type="SUPFAM" id="SSF56801">
    <property type="entry name" value="Acetyl-CoA synthetase-like"/>
    <property type="match status" value="1"/>
</dbReference>
<comment type="catalytic activity">
    <reaction evidence="8">
        <text>5-hydroxy-(6E,8Z,11Z,14Z)-eicosatetraenoate + ATP + CoA = 5-hydroxy-(6E,8Z,11Z,14Z)-eicosatetraenoyl-CoA + AMP + diphosphate</text>
        <dbReference type="Rhea" id="RHEA:52108"/>
        <dbReference type="ChEBI" id="CHEBI:30616"/>
        <dbReference type="ChEBI" id="CHEBI:33019"/>
        <dbReference type="ChEBI" id="CHEBI:57287"/>
        <dbReference type="ChEBI" id="CHEBI:65341"/>
        <dbReference type="ChEBI" id="CHEBI:136407"/>
        <dbReference type="ChEBI" id="CHEBI:456215"/>
    </reaction>
    <physiologicalReaction direction="left-to-right" evidence="8">
        <dbReference type="Rhea" id="RHEA:52109"/>
    </physiologicalReaction>
</comment>
<evidence type="ECO:0000256" key="2">
    <source>
        <dbReference type="ARBA" id="ARBA00006432"/>
    </source>
</evidence>
<dbReference type="EC" id="6.2.1.3" evidence="16"/>
<dbReference type="STRING" id="56216.A0A1A6H650"/>
<dbReference type="PANTHER" id="PTHR43272:SF54">
    <property type="entry name" value="LONG-CHAIN-FATTY-ACID--COA LIGASE 6"/>
    <property type="match status" value="1"/>
</dbReference>
<comment type="catalytic activity">
    <reaction evidence="18">
        <text>hexadecanoate + ATP + CoA = hexadecanoyl-CoA + AMP + diphosphate</text>
        <dbReference type="Rhea" id="RHEA:30751"/>
        <dbReference type="ChEBI" id="CHEBI:7896"/>
        <dbReference type="ChEBI" id="CHEBI:30616"/>
        <dbReference type="ChEBI" id="CHEBI:33019"/>
        <dbReference type="ChEBI" id="CHEBI:57287"/>
        <dbReference type="ChEBI" id="CHEBI:57379"/>
        <dbReference type="ChEBI" id="CHEBI:456215"/>
    </reaction>
    <physiologicalReaction direction="left-to-right" evidence="18">
        <dbReference type="Rhea" id="RHEA:30752"/>
    </physiologicalReaction>
</comment>
<evidence type="ECO:0000256" key="6">
    <source>
        <dbReference type="ARBA" id="ARBA00022832"/>
    </source>
</evidence>
<evidence type="ECO:0000256" key="9">
    <source>
        <dbReference type="ARBA" id="ARBA00024484"/>
    </source>
</evidence>
<name>A0A1A6H650_NEOLE</name>